<evidence type="ECO:0000259" key="2">
    <source>
        <dbReference type="Pfam" id="PF13472"/>
    </source>
</evidence>
<dbReference type="PANTHER" id="PTHR30383:SF5">
    <property type="entry name" value="SGNH HYDROLASE-TYPE ESTERASE DOMAIN-CONTAINING PROTEIN"/>
    <property type="match status" value="1"/>
</dbReference>
<dbReference type="InterPro" id="IPR013830">
    <property type="entry name" value="SGNH_hydro"/>
</dbReference>
<dbReference type="AlphaFoldDB" id="A0A6C2URN5"/>
<dbReference type="Gene3D" id="3.40.50.1110">
    <property type="entry name" value="SGNH hydrolase"/>
    <property type="match status" value="1"/>
</dbReference>
<protein>
    <submittedName>
        <fullName evidence="3">Acetylxylan esterase</fullName>
    </submittedName>
</protein>
<dbReference type="SUPFAM" id="SSF52266">
    <property type="entry name" value="SGNH hydrolase"/>
    <property type="match status" value="1"/>
</dbReference>
<dbReference type="RefSeq" id="WP_136064989.1">
    <property type="nucleotide sequence ID" value="NZ_CAAHFH010000003.1"/>
</dbReference>
<name>A0A6C2URN5_9BACT</name>
<reference evidence="3 4" key="1">
    <citation type="submission" date="2019-04" db="EMBL/GenBank/DDBJ databases">
        <authorList>
            <person name="Van Vliet M D."/>
        </authorList>
    </citation>
    <scope>NUCLEOTIDE SEQUENCE [LARGE SCALE GENOMIC DNA]</scope>
    <source>
        <strain evidence="3 4">F21</strain>
    </source>
</reference>
<evidence type="ECO:0000313" key="3">
    <source>
        <dbReference type="EMBL" id="VGO22992.1"/>
    </source>
</evidence>
<evidence type="ECO:0000313" key="4">
    <source>
        <dbReference type="Proteomes" id="UP000346198"/>
    </source>
</evidence>
<dbReference type="Proteomes" id="UP000346198">
    <property type="component" value="Unassembled WGS sequence"/>
</dbReference>
<sequence>MTSRRFISIIATTLTLCSISAYSNEPTEQPASLRIACVGDSITFGSGIKDRNANSYPAQLSAMLGKNTTVRNFGVSGATLLKKGDKPYWNQPKYKAALEFKPDVVIIKLGTNDSKPVNWKHKADYVPDYIQLIESFQKLESKPTVWICYPVPAYPGRWGITDKVMKEQVIPLVDEVAKQANVEIINLYSALSDKKEMFPDTVHPNAAGAKVMAETIVAVITSKKL</sequence>
<keyword evidence="1" id="KW-0732">Signal</keyword>
<keyword evidence="4" id="KW-1185">Reference proteome</keyword>
<feature type="signal peptide" evidence="1">
    <location>
        <begin position="1"/>
        <end position="23"/>
    </location>
</feature>
<feature type="chain" id="PRO_5025659075" evidence="1">
    <location>
        <begin position="24"/>
        <end position="225"/>
    </location>
</feature>
<dbReference type="InterPro" id="IPR051532">
    <property type="entry name" value="Ester_Hydrolysis_Enzymes"/>
</dbReference>
<evidence type="ECO:0000256" key="1">
    <source>
        <dbReference type="SAM" id="SignalP"/>
    </source>
</evidence>
<dbReference type="PANTHER" id="PTHR30383">
    <property type="entry name" value="THIOESTERASE 1/PROTEASE 1/LYSOPHOSPHOLIPASE L1"/>
    <property type="match status" value="1"/>
</dbReference>
<proteinExistence type="predicted"/>
<dbReference type="InterPro" id="IPR036514">
    <property type="entry name" value="SGNH_hydro_sf"/>
</dbReference>
<organism evidence="3 4">
    <name type="scientific">Pontiella sulfatireligans</name>
    <dbReference type="NCBI Taxonomy" id="2750658"/>
    <lineage>
        <taxon>Bacteria</taxon>
        <taxon>Pseudomonadati</taxon>
        <taxon>Kiritimatiellota</taxon>
        <taxon>Kiritimatiellia</taxon>
        <taxon>Kiritimatiellales</taxon>
        <taxon>Pontiellaceae</taxon>
        <taxon>Pontiella</taxon>
    </lineage>
</organism>
<accession>A0A6C2URN5</accession>
<feature type="domain" description="SGNH hydrolase-type esterase" evidence="2">
    <location>
        <begin position="37"/>
        <end position="210"/>
    </location>
</feature>
<gene>
    <name evidence="3" type="primary">axeA1_4</name>
    <name evidence="3" type="ORF">SCARR_05091</name>
</gene>
<dbReference type="GO" id="GO:0004622">
    <property type="term" value="F:phosphatidylcholine lysophospholipase activity"/>
    <property type="evidence" value="ECO:0007669"/>
    <property type="project" value="TreeGrafter"/>
</dbReference>
<dbReference type="Pfam" id="PF13472">
    <property type="entry name" value="Lipase_GDSL_2"/>
    <property type="match status" value="1"/>
</dbReference>
<dbReference type="EMBL" id="CAAHFH010000003">
    <property type="protein sequence ID" value="VGO22992.1"/>
    <property type="molecule type" value="Genomic_DNA"/>
</dbReference>